<reference evidence="3 4" key="1">
    <citation type="submission" date="2022-04" db="EMBL/GenBank/DDBJ databases">
        <title>Chromosome-level reference genomes for two strains of Caenorhabditis briggsae: an improved platform for comparative genomics.</title>
        <authorList>
            <person name="Stevens L."/>
            <person name="Andersen E."/>
        </authorList>
    </citation>
    <scope>NUCLEOTIDE SEQUENCE [LARGE SCALE GENOMIC DNA]</scope>
    <source>
        <strain evidence="3">VX34</strain>
        <tissue evidence="3">Whole-organism</tissue>
    </source>
</reference>
<evidence type="ECO:0000313" key="4">
    <source>
        <dbReference type="Proteomes" id="UP000829354"/>
    </source>
</evidence>
<dbReference type="Gene3D" id="3.30.505.10">
    <property type="entry name" value="SH2 domain"/>
    <property type="match status" value="1"/>
</dbReference>
<evidence type="ECO:0000313" key="3">
    <source>
        <dbReference type="EMBL" id="UMM21469.1"/>
    </source>
</evidence>
<dbReference type="InterPro" id="IPR036860">
    <property type="entry name" value="SH2_dom_sf"/>
</dbReference>
<dbReference type="Proteomes" id="UP000829354">
    <property type="component" value="Chromosome III"/>
</dbReference>
<keyword evidence="4" id="KW-1185">Reference proteome</keyword>
<evidence type="ECO:0000259" key="2">
    <source>
        <dbReference type="PROSITE" id="PS50001"/>
    </source>
</evidence>
<dbReference type="SUPFAM" id="SSF55550">
    <property type="entry name" value="SH2 domain"/>
    <property type="match status" value="1"/>
</dbReference>
<protein>
    <recommendedName>
        <fullName evidence="2">SH2 domain-containing protein</fullName>
    </recommendedName>
</protein>
<dbReference type="OMA" id="PAHFDDC"/>
<keyword evidence="1" id="KW-0727">SH2 domain</keyword>
<organism evidence="3 4">
    <name type="scientific">Caenorhabditis briggsae</name>
    <dbReference type="NCBI Taxonomy" id="6238"/>
    <lineage>
        <taxon>Eukaryota</taxon>
        <taxon>Metazoa</taxon>
        <taxon>Ecdysozoa</taxon>
        <taxon>Nematoda</taxon>
        <taxon>Chromadorea</taxon>
        <taxon>Rhabditida</taxon>
        <taxon>Rhabditina</taxon>
        <taxon>Rhabditomorpha</taxon>
        <taxon>Rhabditoidea</taxon>
        <taxon>Rhabditidae</taxon>
        <taxon>Peloderinae</taxon>
        <taxon>Caenorhabditis</taxon>
    </lineage>
</organism>
<proteinExistence type="predicted"/>
<feature type="domain" description="SH2" evidence="2">
    <location>
        <begin position="121"/>
        <end position="215"/>
    </location>
</feature>
<name>A0AAE9JAE9_CAEBR</name>
<dbReference type="Pfam" id="PF00017">
    <property type="entry name" value="SH2"/>
    <property type="match status" value="1"/>
</dbReference>
<dbReference type="PRINTS" id="PR00401">
    <property type="entry name" value="SH2DOMAIN"/>
</dbReference>
<dbReference type="PROSITE" id="PS50001">
    <property type="entry name" value="SH2"/>
    <property type="match status" value="1"/>
</dbReference>
<evidence type="ECO:0000256" key="1">
    <source>
        <dbReference type="PROSITE-ProRule" id="PRU00191"/>
    </source>
</evidence>
<dbReference type="SMART" id="SM00252">
    <property type="entry name" value="SH2"/>
    <property type="match status" value="1"/>
</dbReference>
<dbReference type="EMBL" id="CP092622">
    <property type="protein sequence ID" value="UMM21469.1"/>
    <property type="molecule type" value="Genomic_DNA"/>
</dbReference>
<gene>
    <name evidence="3" type="ORF">L5515_003140</name>
</gene>
<dbReference type="AlphaFoldDB" id="A0AAE9JAE9"/>
<dbReference type="InterPro" id="IPR000980">
    <property type="entry name" value="SH2"/>
</dbReference>
<sequence>MTILLQRRRFSALIDQIRTWTSSIKSDKQYRSLSTGDLVTTTKTPSEFESDFMEMDFGSTPTTSSLPSHFDDCDLVPMEFKKNGVKLLKQGSKKAMSTKKYGSSGDLTKLRVEDIHKAQSWFFLDVDPRSAERILMSDGFLDASFLISFFRGKYVLSVLKGHKVEHLVIREYQKKNGSTAFQLDVDRSFKNLLELTDYYKKNKSYVLCTKLSRGVRPRKNQDVRSRA</sequence>
<accession>A0AAE9JAE9</accession>